<dbReference type="GO" id="GO:0004573">
    <property type="term" value="F:Glc3Man9GlcNAc2 oligosaccharide glucosidase activity"/>
    <property type="evidence" value="ECO:0007669"/>
    <property type="project" value="InterPro"/>
</dbReference>
<evidence type="ECO:0000256" key="2">
    <source>
        <dbReference type="ARBA" id="ARBA00022801"/>
    </source>
</evidence>
<dbReference type="InterPro" id="IPR054491">
    <property type="entry name" value="MGH1-like_GH"/>
</dbReference>
<dbReference type="EMBL" id="QLUW01000007">
    <property type="protein sequence ID" value="RAP73517.1"/>
    <property type="molecule type" value="Genomic_DNA"/>
</dbReference>
<dbReference type="InterPro" id="IPR008928">
    <property type="entry name" value="6-hairpin_glycosidase_sf"/>
</dbReference>
<protein>
    <submittedName>
        <fullName evidence="5">Glycoside hydrolase</fullName>
    </submittedName>
</protein>
<keyword evidence="6" id="KW-1185">Reference proteome</keyword>
<sequence>MSTARRQNVKVERKLQTVSKNGYYNTYVPNALAEENIFLNLPMEENELPAYEAVRSSLPKPFWQGNDSVIDCYWKAWELAFDHLRKPDANNGFVANYIDTAFNDCIFMWDTCFILMFAKYGHRVFSFQRTLDNFYVKQHPDGFICRQLSMTDGEDRFHRYDPTSTGPNVMAWSEWEYYGITGDTERLHDVFPVLAAYHRWLKAYRTWPDGTYWSSGWGAGMDNQPRMPAHMPHQADEFYHGHLAWIDTCLQQMLSAKLILQIANTVGREVEVQDLQEERDRLAALINERMWDDETAFYYDLKPDQEWLGMKSIGAYWALIADVVPQERIERFIAHLENPNEFNRPHRIPSLSADDPCYRPEGDYWRGGVWMPTNYMTLRGLTLHGYDALAHDIALTHVMNVAEVFEHTGTIWENYAPDRIERGDPSKPNFVGWSGLAPIAVLFEYVFGLRAAASGAKLVWDVRVLEEHGIERYPFGNEGLLDLKCAARTAATDKPDIQVSSNVPLTLVLRWEGGEEAVRVPASRE</sequence>
<evidence type="ECO:0000256" key="3">
    <source>
        <dbReference type="ARBA" id="ARBA00023295"/>
    </source>
</evidence>
<dbReference type="AlphaFoldDB" id="A0A328TSF0"/>
<dbReference type="Proteomes" id="UP000249260">
    <property type="component" value="Unassembled WGS sequence"/>
</dbReference>
<comment type="similarity">
    <text evidence="1">Belongs to the glycosyl hydrolase 63 family.</text>
</comment>
<reference evidence="5 6" key="1">
    <citation type="submission" date="2018-06" db="EMBL/GenBank/DDBJ databases">
        <title>Paenibacillus montanisoli sp. nov., isolated from mountain area soil.</title>
        <authorList>
            <person name="Wu M."/>
        </authorList>
    </citation>
    <scope>NUCLEOTIDE SEQUENCE [LARGE SCALE GENOMIC DNA]</scope>
    <source>
        <strain evidence="5 6">RA17</strain>
    </source>
</reference>
<dbReference type="Pfam" id="PF22422">
    <property type="entry name" value="MGH1-like_GH"/>
    <property type="match status" value="1"/>
</dbReference>
<dbReference type="GO" id="GO:0006487">
    <property type="term" value="P:protein N-linked glycosylation"/>
    <property type="evidence" value="ECO:0007669"/>
    <property type="project" value="TreeGrafter"/>
</dbReference>
<dbReference type="PANTHER" id="PTHR10412">
    <property type="entry name" value="MANNOSYL-OLIGOSACCHARIDE GLUCOSIDASE"/>
    <property type="match status" value="1"/>
</dbReference>
<name>A0A328TSF0_9BACL</name>
<dbReference type="InterPro" id="IPR004888">
    <property type="entry name" value="Glycoside_hydrolase_63"/>
</dbReference>
<comment type="caution">
    <text evidence="5">The sequence shown here is derived from an EMBL/GenBank/DDBJ whole genome shotgun (WGS) entry which is preliminary data.</text>
</comment>
<proteinExistence type="inferred from homology"/>
<accession>A0A328TSF0</accession>
<evidence type="ECO:0000313" key="6">
    <source>
        <dbReference type="Proteomes" id="UP000249260"/>
    </source>
</evidence>
<dbReference type="PANTHER" id="PTHR10412:SF11">
    <property type="entry name" value="MANNOSYL-OLIGOSACCHARIDE GLUCOSIDASE"/>
    <property type="match status" value="1"/>
</dbReference>
<evidence type="ECO:0000259" key="4">
    <source>
        <dbReference type="Pfam" id="PF22422"/>
    </source>
</evidence>
<dbReference type="SUPFAM" id="SSF48208">
    <property type="entry name" value="Six-hairpin glycosidases"/>
    <property type="match status" value="1"/>
</dbReference>
<gene>
    <name evidence="5" type="ORF">DL346_27605</name>
</gene>
<evidence type="ECO:0000256" key="1">
    <source>
        <dbReference type="ARBA" id="ARBA00010833"/>
    </source>
</evidence>
<keyword evidence="3" id="KW-0326">Glycosidase</keyword>
<dbReference type="Gene3D" id="1.50.10.10">
    <property type="match status" value="1"/>
</dbReference>
<keyword evidence="2 5" id="KW-0378">Hydrolase</keyword>
<evidence type="ECO:0000313" key="5">
    <source>
        <dbReference type="EMBL" id="RAP73517.1"/>
    </source>
</evidence>
<dbReference type="GO" id="GO:0009311">
    <property type="term" value="P:oligosaccharide metabolic process"/>
    <property type="evidence" value="ECO:0007669"/>
    <property type="project" value="InterPro"/>
</dbReference>
<dbReference type="InterPro" id="IPR012341">
    <property type="entry name" value="6hp_glycosidase-like_sf"/>
</dbReference>
<organism evidence="5 6">
    <name type="scientific">Paenibacillus montanisoli</name>
    <dbReference type="NCBI Taxonomy" id="2081970"/>
    <lineage>
        <taxon>Bacteria</taxon>
        <taxon>Bacillati</taxon>
        <taxon>Bacillota</taxon>
        <taxon>Bacilli</taxon>
        <taxon>Bacillales</taxon>
        <taxon>Paenibacillaceae</taxon>
        <taxon>Paenibacillus</taxon>
    </lineage>
</organism>
<feature type="domain" description="Mannosylglycerate hydrolase MGH1-like glycoside hydrolase" evidence="4">
    <location>
        <begin position="109"/>
        <end position="419"/>
    </location>
</feature>
<dbReference type="OrthoDB" id="9798687at2"/>